<dbReference type="AlphaFoldDB" id="A0A0D3I884"/>
<organism evidence="2 3">
    <name type="scientific">Emiliania huxleyi (strain CCMP1516)</name>
    <dbReference type="NCBI Taxonomy" id="280463"/>
    <lineage>
        <taxon>Eukaryota</taxon>
        <taxon>Haptista</taxon>
        <taxon>Haptophyta</taxon>
        <taxon>Prymnesiophyceae</taxon>
        <taxon>Isochrysidales</taxon>
        <taxon>Noelaerhabdaceae</taxon>
        <taxon>Emiliania</taxon>
    </lineage>
</organism>
<dbReference type="STRING" id="2903.R1DFF5"/>
<dbReference type="EnsemblProtists" id="EOD07469">
    <property type="protein sequence ID" value="EOD07469"/>
    <property type="gene ID" value="EMIHUDRAFT_218407"/>
</dbReference>
<reference evidence="3" key="1">
    <citation type="journal article" date="2013" name="Nature">
        <title>Pan genome of the phytoplankton Emiliania underpins its global distribution.</title>
        <authorList>
            <person name="Read B.A."/>
            <person name="Kegel J."/>
            <person name="Klute M.J."/>
            <person name="Kuo A."/>
            <person name="Lefebvre S.C."/>
            <person name="Maumus F."/>
            <person name="Mayer C."/>
            <person name="Miller J."/>
            <person name="Monier A."/>
            <person name="Salamov A."/>
            <person name="Young J."/>
            <person name="Aguilar M."/>
            <person name="Claverie J.M."/>
            <person name="Frickenhaus S."/>
            <person name="Gonzalez K."/>
            <person name="Herman E.K."/>
            <person name="Lin Y.C."/>
            <person name="Napier J."/>
            <person name="Ogata H."/>
            <person name="Sarno A.F."/>
            <person name="Shmutz J."/>
            <person name="Schroeder D."/>
            <person name="de Vargas C."/>
            <person name="Verret F."/>
            <person name="von Dassow P."/>
            <person name="Valentin K."/>
            <person name="Van de Peer Y."/>
            <person name="Wheeler G."/>
            <person name="Dacks J.B."/>
            <person name="Delwiche C.F."/>
            <person name="Dyhrman S.T."/>
            <person name="Glockner G."/>
            <person name="John U."/>
            <person name="Richards T."/>
            <person name="Worden A.Z."/>
            <person name="Zhang X."/>
            <person name="Grigoriev I.V."/>
            <person name="Allen A.E."/>
            <person name="Bidle K."/>
            <person name="Borodovsky M."/>
            <person name="Bowler C."/>
            <person name="Brownlee C."/>
            <person name="Cock J.M."/>
            <person name="Elias M."/>
            <person name="Gladyshev V.N."/>
            <person name="Groth M."/>
            <person name="Guda C."/>
            <person name="Hadaegh A."/>
            <person name="Iglesias-Rodriguez M.D."/>
            <person name="Jenkins J."/>
            <person name="Jones B.M."/>
            <person name="Lawson T."/>
            <person name="Leese F."/>
            <person name="Lindquist E."/>
            <person name="Lobanov A."/>
            <person name="Lomsadze A."/>
            <person name="Malik S.B."/>
            <person name="Marsh M.E."/>
            <person name="Mackinder L."/>
            <person name="Mock T."/>
            <person name="Mueller-Roeber B."/>
            <person name="Pagarete A."/>
            <person name="Parker M."/>
            <person name="Probert I."/>
            <person name="Quesneville H."/>
            <person name="Raines C."/>
            <person name="Rensing S.A."/>
            <person name="Riano-Pachon D.M."/>
            <person name="Richier S."/>
            <person name="Rokitta S."/>
            <person name="Shiraiwa Y."/>
            <person name="Soanes D.M."/>
            <person name="van der Giezen M."/>
            <person name="Wahlund T.M."/>
            <person name="Williams B."/>
            <person name="Wilson W."/>
            <person name="Wolfe G."/>
            <person name="Wurch L.L."/>
        </authorList>
    </citation>
    <scope>NUCLEOTIDE SEQUENCE</scope>
</reference>
<proteinExistence type="predicted"/>
<dbReference type="PANTHER" id="PTHR18884">
    <property type="entry name" value="SEPTIN"/>
    <property type="match status" value="1"/>
</dbReference>
<dbReference type="HOGENOM" id="CLU_1296478_0_0_1"/>
<dbReference type="Gene3D" id="3.40.50.300">
    <property type="entry name" value="P-loop containing nucleotide triphosphate hydrolases"/>
    <property type="match status" value="1"/>
</dbReference>
<dbReference type="RefSeq" id="XP_005759898.1">
    <property type="nucleotide sequence ID" value="XM_005759841.1"/>
</dbReference>
<feature type="domain" description="Septin-type G" evidence="1">
    <location>
        <begin position="56"/>
        <end position="213"/>
    </location>
</feature>
<evidence type="ECO:0000313" key="3">
    <source>
        <dbReference type="Proteomes" id="UP000013827"/>
    </source>
</evidence>
<name>A0A0D3I884_EMIH1</name>
<dbReference type="GO" id="GO:0005525">
    <property type="term" value="F:GTP binding"/>
    <property type="evidence" value="ECO:0007669"/>
    <property type="project" value="InterPro"/>
</dbReference>
<dbReference type="KEGG" id="ehx:EMIHUDRAFT_218407"/>
<evidence type="ECO:0000313" key="2">
    <source>
        <dbReference type="EnsemblProtists" id="EOD07469"/>
    </source>
</evidence>
<evidence type="ECO:0000259" key="1">
    <source>
        <dbReference type="PROSITE" id="PS51719"/>
    </source>
</evidence>
<dbReference type="eggNOG" id="KOG2655">
    <property type="taxonomic scope" value="Eukaryota"/>
</dbReference>
<protein>
    <recommendedName>
        <fullName evidence="1">Septin-type G domain-containing protein</fullName>
    </recommendedName>
</protein>
<dbReference type="InterPro" id="IPR030379">
    <property type="entry name" value="G_SEPTIN_dom"/>
</dbReference>
<dbReference type="InterPro" id="IPR027417">
    <property type="entry name" value="P-loop_NTPase"/>
</dbReference>
<dbReference type="Pfam" id="PF00735">
    <property type="entry name" value="Septin"/>
    <property type="match status" value="1"/>
</dbReference>
<dbReference type="SUPFAM" id="SSF52540">
    <property type="entry name" value="P-loop containing nucleoside triphosphate hydrolases"/>
    <property type="match status" value="1"/>
</dbReference>
<dbReference type="PROSITE" id="PS51719">
    <property type="entry name" value="G_SEPTIN"/>
    <property type="match status" value="1"/>
</dbReference>
<reference evidence="2" key="2">
    <citation type="submission" date="2024-10" db="UniProtKB">
        <authorList>
            <consortium name="EnsemblProtists"/>
        </authorList>
    </citation>
    <scope>IDENTIFICATION</scope>
</reference>
<dbReference type="Proteomes" id="UP000013827">
    <property type="component" value="Unassembled WGS sequence"/>
</dbReference>
<dbReference type="OMA" id="LYASEYP"/>
<dbReference type="PaxDb" id="2903-EOD07469"/>
<dbReference type="GeneID" id="17253587"/>
<sequence length="213" mass="22626">MLTLCLFAAQASTPADAPAPSEAGAAMTESERVDASLASDLKSGLQKQRLRGLDEHGDSITIMAVGEAGVGKTTLFSNLFLRDLSGPPGPTLAILEQTVHFDLDGVPFSAKLVDTPGYGDLLDLRRTFALATNYLDACFARSLAQERAIRRSATEASTQNLGVDVILYFFAPHRAKAIDYAFLRRLQGRAPIVPVLAKGDTAPCGEGASLTCR</sequence>
<keyword evidence="3" id="KW-1185">Reference proteome</keyword>
<accession>A0A0D3I884</accession>